<evidence type="ECO:0000313" key="5">
    <source>
        <dbReference type="EMBL" id="ALU38676.1"/>
    </source>
</evidence>
<keyword evidence="1" id="KW-0805">Transcription regulation</keyword>
<keyword evidence="3" id="KW-0804">Transcription</keyword>
<protein>
    <submittedName>
        <fullName evidence="6">DNA-binding response regulator</fullName>
    </submittedName>
</protein>
<dbReference type="GO" id="GO:0003677">
    <property type="term" value="F:DNA binding"/>
    <property type="evidence" value="ECO:0007669"/>
    <property type="project" value="UniProtKB-KW"/>
</dbReference>
<reference evidence="5 7" key="1">
    <citation type="submission" date="2015-11" db="EMBL/GenBank/DDBJ databases">
        <title>Complete Genome Sequence of Kocuria flava strain HO-9041.</title>
        <authorList>
            <person name="Zhou M."/>
            <person name="Dai J."/>
        </authorList>
    </citation>
    <scope>NUCLEOTIDE SEQUENCE [LARGE SCALE GENOMIC DNA]</scope>
    <source>
        <strain evidence="5 7">HO-9041</strain>
    </source>
</reference>
<organism evidence="5 7">
    <name type="scientific">Kocuria flava</name>
    <dbReference type="NCBI Taxonomy" id="446860"/>
    <lineage>
        <taxon>Bacteria</taxon>
        <taxon>Bacillati</taxon>
        <taxon>Actinomycetota</taxon>
        <taxon>Actinomycetes</taxon>
        <taxon>Micrococcales</taxon>
        <taxon>Micrococcaceae</taxon>
        <taxon>Kocuria</taxon>
    </lineage>
</organism>
<evidence type="ECO:0000313" key="8">
    <source>
        <dbReference type="Proteomes" id="UP000321155"/>
    </source>
</evidence>
<dbReference type="SUPFAM" id="SSF52172">
    <property type="entry name" value="CheY-like"/>
    <property type="match status" value="1"/>
</dbReference>
<dbReference type="CDD" id="cd06170">
    <property type="entry name" value="LuxR_C_like"/>
    <property type="match status" value="1"/>
</dbReference>
<dbReference type="SUPFAM" id="SSF46894">
    <property type="entry name" value="C-terminal effector domain of the bipartite response regulators"/>
    <property type="match status" value="1"/>
</dbReference>
<dbReference type="EMBL" id="BJZR01000008">
    <property type="protein sequence ID" value="GEO91204.1"/>
    <property type="molecule type" value="Genomic_DNA"/>
</dbReference>
<dbReference type="PROSITE" id="PS50043">
    <property type="entry name" value="HTH_LUXR_2"/>
    <property type="match status" value="1"/>
</dbReference>
<dbReference type="InterPro" id="IPR016032">
    <property type="entry name" value="Sig_transdc_resp-reg_C-effctor"/>
</dbReference>
<dbReference type="PANTHER" id="PTHR44688">
    <property type="entry name" value="DNA-BINDING TRANSCRIPTIONAL ACTIVATOR DEVR_DOSR"/>
    <property type="match status" value="1"/>
</dbReference>
<dbReference type="Gene3D" id="3.40.50.2300">
    <property type="match status" value="1"/>
</dbReference>
<keyword evidence="2 6" id="KW-0238">DNA-binding</keyword>
<dbReference type="SMART" id="SM00421">
    <property type="entry name" value="HTH_LUXR"/>
    <property type="match status" value="1"/>
</dbReference>
<dbReference type="AlphaFoldDB" id="A0A0U2WQ84"/>
<feature type="domain" description="HTH luxR-type" evidence="4">
    <location>
        <begin position="137"/>
        <end position="207"/>
    </location>
</feature>
<evidence type="ECO:0000259" key="4">
    <source>
        <dbReference type="PROSITE" id="PS50043"/>
    </source>
</evidence>
<keyword evidence="8" id="KW-1185">Reference proteome</keyword>
<dbReference type="OrthoDB" id="3171335at2"/>
<dbReference type="RefSeq" id="WP_058857390.1">
    <property type="nucleotide sequence ID" value="NZ_BJZR01000008.1"/>
</dbReference>
<evidence type="ECO:0000256" key="1">
    <source>
        <dbReference type="ARBA" id="ARBA00023015"/>
    </source>
</evidence>
<dbReference type="Pfam" id="PF00196">
    <property type="entry name" value="GerE"/>
    <property type="match status" value="1"/>
</dbReference>
<dbReference type="EMBL" id="CP013254">
    <property type="protein sequence ID" value="ALU38676.1"/>
    <property type="molecule type" value="Genomic_DNA"/>
</dbReference>
<evidence type="ECO:0000313" key="7">
    <source>
        <dbReference type="Proteomes" id="UP000057181"/>
    </source>
</evidence>
<dbReference type="STRING" id="446860.AS188_01695"/>
<accession>A0A0U2WQ84</accession>
<name>A0A0U2WQ84_9MICC</name>
<dbReference type="PANTHER" id="PTHR44688:SF16">
    <property type="entry name" value="DNA-BINDING TRANSCRIPTIONAL ACTIVATOR DEVR_DOSR"/>
    <property type="match status" value="1"/>
</dbReference>
<evidence type="ECO:0000256" key="2">
    <source>
        <dbReference type="ARBA" id="ARBA00023125"/>
    </source>
</evidence>
<gene>
    <name evidence="5" type="ORF">AS188_01695</name>
    <name evidence="6" type="ORF">KFL01_05100</name>
</gene>
<dbReference type="Proteomes" id="UP000057181">
    <property type="component" value="Chromosome"/>
</dbReference>
<sequence length="216" mass="23397">MLHAAVISPQPMTRIAMQRESQDHPEHGVRIGAAAGTVAELLEQGPLEAPVVLLSMDTLDGRSTAQNIADLTAHDHAVVVLASHTDVARVRSALAFGAAGAVGKWEPIRSVFRTMRLACQLGDFVSDQLQSALAALPDRSPAKLSAREREVLTHYVEGLQEQEVAATLGIAESTVEEHLKRIRRKYALVERPARTKLELYKRAVEDGVVPPVLPLA</sequence>
<reference evidence="6 8" key="2">
    <citation type="submission" date="2019-07" db="EMBL/GenBank/DDBJ databases">
        <title>Whole genome shotgun sequence of Kocuria flava NBRC 107626.</title>
        <authorList>
            <person name="Hosoyama A."/>
            <person name="Uohara A."/>
            <person name="Ohji S."/>
            <person name="Ichikawa N."/>
        </authorList>
    </citation>
    <scope>NUCLEOTIDE SEQUENCE [LARGE SCALE GENOMIC DNA]</scope>
    <source>
        <strain evidence="6 8">NBRC 107626</strain>
    </source>
</reference>
<dbReference type="InterPro" id="IPR000792">
    <property type="entry name" value="Tscrpt_reg_LuxR_C"/>
</dbReference>
<evidence type="ECO:0000313" key="6">
    <source>
        <dbReference type="EMBL" id="GEO91204.1"/>
    </source>
</evidence>
<dbReference type="InterPro" id="IPR011006">
    <property type="entry name" value="CheY-like_superfamily"/>
</dbReference>
<dbReference type="Proteomes" id="UP000321155">
    <property type="component" value="Unassembled WGS sequence"/>
</dbReference>
<dbReference type="GO" id="GO:0006355">
    <property type="term" value="P:regulation of DNA-templated transcription"/>
    <property type="evidence" value="ECO:0007669"/>
    <property type="project" value="InterPro"/>
</dbReference>
<proteinExistence type="predicted"/>
<dbReference type="KEGG" id="kfv:AS188_01695"/>
<evidence type="ECO:0000256" key="3">
    <source>
        <dbReference type="ARBA" id="ARBA00023163"/>
    </source>
</evidence>
<dbReference type="PRINTS" id="PR00038">
    <property type="entry name" value="HTHLUXR"/>
</dbReference>